<dbReference type="AlphaFoldDB" id="A0A0A0JWV9"/>
<comment type="caution">
    <text evidence="2">The sequence shown here is derived from an EMBL/GenBank/DDBJ whole genome shotgun (WGS) entry which is preliminary data.</text>
</comment>
<name>A0A0A0JWV9_9MICO</name>
<dbReference type="Pfam" id="PF12277">
    <property type="entry name" value="DUF3618"/>
    <property type="match status" value="1"/>
</dbReference>
<reference evidence="2 3" key="1">
    <citation type="submission" date="2013-08" db="EMBL/GenBank/DDBJ databases">
        <title>The genome sequence of Knoellia aerolata.</title>
        <authorList>
            <person name="Zhu W."/>
            <person name="Wang G."/>
        </authorList>
    </citation>
    <scope>NUCLEOTIDE SEQUENCE [LARGE SCALE GENOMIC DNA]</scope>
    <source>
        <strain evidence="2 3">DSM 18566</strain>
    </source>
</reference>
<dbReference type="RefSeq" id="WP_035934839.1">
    <property type="nucleotide sequence ID" value="NZ_AVPL01000010.1"/>
</dbReference>
<dbReference type="OrthoDB" id="4838935at2"/>
<keyword evidence="1" id="KW-0812">Transmembrane</keyword>
<feature type="transmembrane region" description="Helical" evidence="1">
    <location>
        <begin position="63"/>
        <end position="79"/>
    </location>
</feature>
<evidence type="ECO:0000313" key="3">
    <source>
        <dbReference type="Proteomes" id="UP000030013"/>
    </source>
</evidence>
<accession>A0A0A0JWV9</accession>
<organism evidence="2 3">
    <name type="scientific">Knoellia aerolata DSM 18566</name>
    <dbReference type="NCBI Taxonomy" id="1385519"/>
    <lineage>
        <taxon>Bacteria</taxon>
        <taxon>Bacillati</taxon>
        <taxon>Actinomycetota</taxon>
        <taxon>Actinomycetes</taxon>
        <taxon>Micrococcales</taxon>
        <taxon>Intrasporangiaceae</taxon>
        <taxon>Knoellia</taxon>
    </lineage>
</organism>
<dbReference type="eggNOG" id="ENOG5033N9F">
    <property type="taxonomic scope" value="Bacteria"/>
</dbReference>
<keyword evidence="1" id="KW-0472">Membrane</keyword>
<dbReference type="InterPro" id="IPR022062">
    <property type="entry name" value="DUF3618"/>
</dbReference>
<proteinExistence type="predicted"/>
<gene>
    <name evidence="2" type="ORF">N801_03535</name>
</gene>
<dbReference type="STRING" id="1385519.N801_03535"/>
<evidence type="ECO:0008006" key="4">
    <source>
        <dbReference type="Google" id="ProtNLM"/>
    </source>
</evidence>
<dbReference type="EMBL" id="AVPL01000010">
    <property type="protein sequence ID" value="KGN41930.1"/>
    <property type="molecule type" value="Genomic_DNA"/>
</dbReference>
<sequence>MSSNIPALEADIAERRVRLARTLDELTAKATPSAIAKRQVQQAKARFADATTTPEGDLRVERVAAAVAVVAVIVAFKLLRRRRR</sequence>
<dbReference type="Proteomes" id="UP000030013">
    <property type="component" value="Unassembled WGS sequence"/>
</dbReference>
<evidence type="ECO:0000313" key="2">
    <source>
        <dbReference type="EMBL" id="KGN41930.1"/>
    </source>
</evidence>
<keyword evidence="1" id="KW-1133">Transmembrane helix</keyword>
<protein>
    <recommendedName>
        <fullName evidence="4">DUF3618 domain-containing protein</fullName>
    </recommendedName>
</protein>
<keyword evidence="3" id="KW-1185">Reference proteome</keyword>
<evidence type="ECO:0000256" key="1">
    <source>
        <dbReference type="SAM" id="Phobius"/>
    </source>
</evidence>